<dbReference type="AlphaFoldDB" id="A0A392SWI0"/>
<protein>
    <submittedName>
        <fullName evidence="1">Uncharacterized protein</fullName>
    </submittedName>
</protein>
<evidence type="ECO:0000313" key="1">
    <source>
        <dbReference type="EMBL" id="MCI53208.1"/>
    </source>
</evidence>
<evidence type="ECO:0000313" key="2">
    <source>
        <dbReference type="Proteomes" id="UP000265520"/>
    </source>
</evidence>
<keyword evidence="2" id="KW-1185">Reference proteome</keyword>
<dbReference type="Proteomes" id="UP000265520">
    <property type="component" value="Unassembled WGS sequence"/>
</dbReference>
<name>A0A392SWI0_9FABA</name>
<feature type="non-terminal residue" evidence="1">
    <location>
        <position position="60"/>
    </location>
</feature>
<reference evidence="1 2" key="1">
    <citation type="journal article" date="2018" name="Front. Plant Sci.">
        <title>Red Clover (Trifolium pratense) and Zigzag Clover (T. medium) - A Picture of Genomic Similarities and Differences.</title>
        <authorList>
            <person name="Dluhosova J."/>
            <person name="Istvanek J."/>
            <person name="Nedelnik J."/>
            <person name="Repkova J."/>
        </authorList>
    </citation>
    <scope>NUCLEOTIDE SEQUENCE [LARGE SCALE GENOMIC DNA]</scope>
    <source>
        <strain evidence="2">cv. 10/8</strain>
        <tissue evidence="1">Leaf</tissue>
    </source>
</reference>
<organism evidence="1 2">
    <name type="scientific">Trifolium medium</name>
    <dbReference type="NCBI Taxonomy" id="97028"/>
    <lineage>
        <taxon>Eukaryota</taxon>
        <taxon>Viridiplantae</taxon>
        <taxon>Streptophyta</taxon>
        <taxon>Embryophyta</taxon>
        <taxon>Tracheophyta</taxon>
        <taxon>Spermatophyta</taxon>
        <taxon>Magnoliopsida</taxon>
        <taxon>eudicotyledons</taxon>
        <taxon>Gunneridae</taxon>
        <taxon>Pentapetalae</taxon>
        <taxon>rosids</taxon>
        <taxon>fabids</taxon>
        <taxon>Fabales</taxon>
        <taxon>Fabaceae</taxon>
        <taxon>Papilionoideae</taxon>
        <taxon>50 kb inversion clade</taxon>
        <taxon>NPAAA clade</taxon>
        <taxon>Hologalegina</taxon>
        <taxon>IRL clade</taxon>
        <taxon>Trifolieae</taxon>
        <taxon>Trifolium</taxon>
    </lineage>
</organism>
<comment type="caution">
    <text evidence="1">The sequence shown here is derived from an EMBL/GenBank/DDBJ whole genome shotgun (WGS) entry which is preliminary data.</text>
</comment>
<proteinExistence type="predicted"/>
<dbReference type="EMBL" id="LXQA010459718">
    <property type="protein sequence ID" value="MCI53208.1"/>
    <property type="molecule type" value="Genomic_DNA"/>
</dbReference>
<sequence>MPLLFLREFWFVEKVILCPQNLVTQLRGGNHVIDNDEVLDRRMVSWMGLEGTDASSAVAT</sequence>
<accession>A0A392SWI0</accession>